<feature type="region of interest" description="Disordered" evidence="2">
    <location>
        <begin position="584"/>
        <end position="617"/>
    </location>
</feature>
<evidence type="ECO:0000313" key="3">
    <source>
        <dbReference type="EMBL" id="WIA16195.1"/>
    </source>
</evidence>
<dbReference type="Proteomes" id="UP001244341">
    <property type="component" value="Chromosome 7b"/>
</dbReference>
<accession>A0ABY8U4A9</accession>
<feature type="region of interest" description="Disordered" evidence="2">
    <location>
        <begin position="646"/>
        <end position="673"/>
    </location>
</feature>
<protein>
    <submittedName>
        <fullName evidence="3">Uncharacterized protein</fullName>
    </submittedName>
</protein>
<reference evidence="3 4" key="1">
    <citation type="submission" date="2023-05" db="EMBL/GenBank/DDBJ databases">
        <title>A 100% complete, gapless, phased diploid assembly of the Scenedesmus obliquus UTEX 3031 genome.</title>
        <authorList>
            <person name="Biondi T.C."/>
            <person name="Hanschen E.R."/>
            <person name="Kwon T."/>
            <person name="Eng W."/>
            <person name="Kruse C.P.S."/>
            <person name="Koehler S.I."/>
            <person name="Kunde Y."/>
            <person name="Gleasner C.D."/>
            <person name="You Mak K.T."/>
            <person name="Polle J."/>
            <person name="Hovde B.T."/>
            <person name="Starkenburg S.R."/>
        </authorList>
    </citation>
    <scope>NUCLEOTIDE SEQUENCE [LARGE SCALE GENOMIC DNA]</scope>
    <source>
        <strain evidence="3 4">DOE0152z</strain>
    </source>
</reference>
<feature type="compositionally biased region" description="Low complexity" evidence="2">
    <location>
        <begin position="592"/>
        <end position="603"/>
    </location>
</feature>
<dbReference type="PANTHER" id="PTHR14312">
    <property type="entry name" value="CREB/ATF BZIP TRANSCRIPTION FACTOR"/>
    <property type="match status" value="1"/>
</dbReference>
<sequence length="818" mass="86526">MAQLLNDQGLWLLLAALAAGCALHVVASWLLNLVASKVPPGLLPLTARRDPCKIDAYFTLRRMSSQQHMWFRLLGVAGAAVAVADKSEQAKAAAAARAAGAARFARRYVCNRLQRQQDAHAAELQQRLQQAKQDSQQQLQEQAQQHAEQQALLQQELEAVQKLRDEQQGQIRDLLAREKELVTDARAKADVLAEQRANVNSLEKQLVEVKSEKASLSHELREARELLAKERGRVEVMMHEEKQVKGQAQTVSTKVDVLQQQLSEVLTSTHEEVVDRCELLDQHLMESTQLLEEREAMLQELQAEKAVRRWLGWLAEGCVMGSAEGCVMGSAEGCVMGSAEGCVLGSAEGCVLGSADSCVLGSADSCVMGSAEGCVLGSAEGCVLGSADSCVLGSADSCVMGSAEGCDLERHVTALKANLASKGATLREAQDSLSETEGKLHEEYDKNSELSRENMGLAAQLERLQEELRQSDKFLEEVQASREVLAEELAELLEAHTRLEQEASDMHARTEGLLAQNLDSLVELGGQLTAAKAGLAAVTTERDELAKKLYWAEVARDQHGAAKALATQDAIAARQALTEEKLLRRQATPSPGGAASGKEGAAADGRDGSSTPSAGDAQRQLLRNNSSTSSKGKWPSVVAGYLHQNIADRPPRTSSTNNSPRSPTASAASPTAAAAAGSLSPLGYASKRRARWDSQPGLCAAAGTIAGELDEIVGASSSSEQGGVLRGSAERALYRSSVQWRALSDSLAAASEPLPAVSGGSAVMSPGSSRLVAAVAAAAAAAAVGSGAGAVEGDGLLLAVDPATSQEWKVAENLLYFD</sequence>
<dbReference type="EMBL" id="CP126214">
    <property type="protein sequence ID" value="WIA16195.1"/>
    <property type="molecule type" value="Genomic_DNA"/>
</dbReference>
<keyword evidence="1" id="KW-0175">Coiled coil</keyword>
<evidence type="ECO:0000256" key="2">
    <source>
        <dbReference type="SAM" id="MobiDB-lite"/>
    </source>
</evidence>
<feature type="compositionally biased region" description="Low complexity" evidence="2">
    <location>
        <begin position="652"/>
        <end position="673"/>
    </location>
</feature>
<feature type="coiled-coil region" evidence="1">
    <location>
        <begin position="114"/>
        <end position="233"/>
    </location>
</feature>
<evidence type="ECO:0000256" key="1">
    <source>
        <dbReference type="SAM" id="Coils"/>
    </source>
</evidence>
<proteinExistence type="predicted"/>
<feature type="coiled-coil region" evidence="1">
    <location>
        <begin position="426"/>
        <end position="509"/>
    </location>
</feature>
<dbReference type="PANTHER" id="PTHR14312:SF1">
    <property type="entry name" value="BASIC-LEUCINE ZIPPER TRANSCRIPTION FACTOR A"/>
    <property type="match status" value="1"/>
</dbReference>
<gene>
    <name evidence="3" type="ORF">OEZ85_012908</name>
</gene>
<keyword evidence="4" id="KW-1185">Reference proteome</keyword>
<evidence type="ECO:0000313" key="4">
    <source>
        <dbReference type="Proteomes" id="UP001244341"/>
    </source>
</evidence>
<name>A0ABY8U4A9_TETOB</name>
<organism evidence="3 4">
    <name type="scientific">Tetradesmus obliquus</name>
    <name type="common">Green alga</name>
    <name type="synonym">Acutodesmus obliquus</name>
    <dbReference type="NCBI Taxonomy" id="3088"/>
    <lineage>
        <taxon>Eukaryota</taxon>
        <taxon>Viridiplantae</taxon>
        <taxon>Chlorophyta</taxon>
        <taxon>core chlorophytes</taxon>
        <taxon>Chlorophyceae</taxon>
        <taxon>CS clade</taxon>
        <taxon>Sphaeropleales</taxon>
        <taxon>Scenedesmaceae</taxon>
        <taxon>Tetradesmus</taxon>
    </lineage>
</organism>